<feature type="domain" description="Type I restriction modification DNA specificity" evidence="9">
    <location>
        <begin position="272"/>
        <end position="407"/>
    </location>
</feature>
<dbReference type="PATRIC" id="fig|742734.4.peg.5708"/>
<name>A0A0J9BIX0_9FIRM</name>
<dbReference type="Gene3D" id="3.40.50.150">
    <property type="entry name" value="Vaccinia Virus protein VP39"/>
    <property type="match status" value="1"/>
</dbReference>
<keyword evidence="5" id="KW-0949">S-adenosyl-L-methionine</keyword>
<evidence type="ECO:0000313" key="11">
    <source>
        <dbReference type="EMBL" id="KMW12181.1"/>
    </source>
</evidence>
<dbReference type="PANTHER" id="PTHR42933:SF4">
    <property type="entry name" value="TYPE I RESTRICTION ENZYME ECOKI METHYLASE SUBUNIT"/>
    <property type="match status" value="1"/>
</dbReference>
<evidence type="ECO:0000256" key="2">
    <source>
        <dbReference type="ARBA" id="ARBA00011900"/>
    </source>
</evidence>
<sequence length="414" mass="46806">MSEKEKTVLSIISLMEHALELQEYTVPDPACGAGSLLFTLSRLLRDEKKTNIKMMGFYAGPDICCSVSDDHDPNQFDLILANPPFAYEGGIGRLESKMLTRTMDTLADNGSASVIMPYGFLSRQADHPIRERLYKSFEILSIFLLPLGLFKARVNTCILTFKKSDPANQYIEINDFRNCRDINLYHGHFSHLFHHTDAVSFRLSREQITEPDYFFAPEKYGLSSNKDHSNDQKSGYEQLSLFPDKKLENSSIASDLFRKMFLDKGFPSIRGEELFKLRSGTKIVSSDHGGPYPVIGANGSYSSTDQCNVHGPIPTIIINRVGEHCGQASILDKPGFITGNAIYISLYYKETDLQYLCYLLNFMNLNQYKTGSGKPYITQRDIYEKGYLFPPLDLQKEFSNKIRNLISLNTGGAY</sequence>
<dbReference type="PANTHER" id="PTHR42933">
    <property type="entry name" value="SLR6095 PROTEIN"/>
    <property type="match status" value="1"/>
</dbReference>
<evidence type="ECO:0000313" key="12">
    <source>
        <dbReference type="Proteomes" id="UP000037392"/>
    </source>
</evidence>
<comment type="similarity">
    <text evidence="1">Belongs to the type-I restriction system S methylase family.</text>
</comment>
<dbReference type="Pfam" id="PF02384">
    <property type="entry name" value="N6_Mtase"/>
    <property type="match status" value="1"/>
</dbReference>
<dbReference type="SUPFAM" id="SSF116734">
    <property type="entry name" value="DNA methylase specificity domain"/>
    <property type="match status" value="1"/>
</dbReference>
<evidence type="ECO:0000256" key="6">
    <source>
        <dbReference type="ARBA" id="ARBA00022747"/>
    </source>
</evidence>
<dbReference type="Gene3D" id="3.90.220.20">
    <property type="entry name" value="DNA methylase specificity domains"/>
    <property type="match status" value="1"/>
</dbReference>
<dbReference type="InterPro" id="IPR051537">
    <property type="entry name" value="DNA_Adenine_Mtase"/>
</dbReference>
<evidence type="ECO:0000256" key="8">
    <source>
        <dbReference type="ARBA" id="ARBA00047942"/>
    </source>
</evidence>
<dbReference type="GO" id="GO:0003677">
    <property type="term" value="F:DNA binding"/>
    <property type="evidence" value="ECO:0007669"/>
    <property type="project" value="UniProtKB-KW"/>
</dbReference>
<protein>
    <recommendedName>
        <fullName evidence="2">site-specific DNA-methyltransferase (adenine-specific)</fullName>
        <ecNumber evidence="2">2.1.1.72</ecNumber>
    </recommendedName>
</protein>
<dbReference type="InterPro" id="IPR002052">
    <property type="entry name" value="DNA_methylase_N6_adenine_CS"/>
</dbReference>
<keyword evidence="7" id="KW-0238">DNA-binding</keyword>
<evidence type="ECO:0000256" key="1">
    <source>
        <dbReference type="ARBA" id="ARBA00010923"/>
    </source>
</evidence>
<evidence type="ECO:0000259" key="10">
    <source>
        <dbReference type="Pfam" id="PF02384"/>
    </source>
</evidence>
<gene>
    <name evidence="11" type="ORF">HMPREF9470_05337</name>
</gene>
<dbReference type="InterPro" id="IPR044946">
    <property type="entry name" value="Restrct_endonuc_typeI_TRD_sf"/>
</dbReference>
<dbReference type="Proteomes" id="UP000037392">
    <property type="component" value="Unassembled WGS sequence"/>
</dbReference>
<evidence type="ECO:0000256" key="4">
    <source>
        <dbReference type="ARBA" id="ARBA00022679"/>
    </source>
</evidence>
<comment type="caution">
    <text evidence="11">The sequence shown here is derived from an EMBL/GenBank/DDBJ whole genome shotgun (WGS) entry which is preliminary data.</text>
</comment>
<reference evidence="11 12" key="1">
    <citation type="submission" date="2011-04" db="EMBL/GenBank/DDBJ databases">
        <title>The Genome Sequence of Clostridium citroniae WAL-19142.</title>
        <authorList>
            <consortium name="The Broad Institute Genome Sequencing Platform"/>
            <person name="Earl A."/>
            <person name="Ward D."/>
            <person name="Feldgarden M."/>
            <person name="Gevers D."/>
            <person name="Warren Y.A."/>
            <person name="Tyrrell K.L."/>
            <person name="Citron D.M."/>
            <person name="Goldstein E.J."/>
            <person name="Daigneault M."/>
            <person name="Allen-Vercoe E."/>
            <person name="Young S.K."/>
            <person name="Zeng Q."/>
            <person name="Gargeya S."/>
            <person name="Fitzgerald M."/>
            <person name="Haas B."/>
            <person name="Abouelleil A."/>
            <person name="Alvarado L."/>
            <person name="Arachchi H.M."/>
            <person name="Berlin A."/>
            <person name="Brown A."/>
            <person name="Chapman S.B."/>
            <person name="Chen Z."/>
            <person name="Dunbar C."/>
            <person name="Freedman E."/>
            <person name="Gearin G."/>
            <person name="Gellesch M."/>
            <person name="Goldberg J."/>
            <person name="Griggs A."/>
            <person name="Gujja S."/>
            <person name="Heilman E.R."/>
            <person name="Heiman D."/>
            <person name="Howarth C."/>
            <person name="Larson L."/>
            <person name="Lui A."/>
            <person name="MacDonald P.J."/>
            <person name="Mehta T."/>
            <person name="Montmayeur A."/>
            <person name="Murphy C."/>
            <person name="Neiman D."/>
            <person name="Pearson M."/>
            <person name="Priest M."/>
            <person name="Roberts A."/>
            <person name="Saif S."/>
            <person name="Shea T."/>
            <person name="Shenoy N."/>
            <person name="Sisk P."/>
            <person name="Stolte C."/>
            <person name="Sykes S."/>
            <person name="White J."/>
            <person name="Yandava C."/>
            <person name="Wortman J."/>
            <person name="Nusbaum C."/>
            <person name="Birren B."/>
        </authorList>
    </citation>
    <scope>NUCLEOTIDE SEQUENCE [LARGE SCALE GENOMIC DNA]</scope>
    <source>
        <strain evidence="11 12">WAL-19142</strain>
    </source>
</reference>
<dbReference type="EMBL" id="ADLK01000052">
    <property type="protein sequence ID" value="KMW12181.1"/>
    <property type="molecule type" value="Genomic_DNA"/>
</dbReference>
<evidence type="ECO:0000256" key="5">
    <source>
        <dbReference type="ARBA" id="ARBA00022691"/>
    </source>
</evidence>
<keyword evidence="6" id="KW-0680">Restriction system</keyword>
<dbReference type="OrthoDB" id="9811611at2"/>
<dbReference type="Pfam" id="PF01420">
    <property type="entry name" value="Methylase_S"/>
    <property type="match status" value="1"/>
</dbReference>
<dbReference type="AlphaFoldDB" id="A0A0J9BIX0"/>
<feature type="domain" description="DNA methylase adenine-specific" evidence="10">
    <location>
        <begin position="98"/>
        <end position="170"/>
    </location>
</feature>
<dbReference type="SUPFAM" id="SSF53335">
    <property type="entry name" value="S-adenosyl-L-methionine-dependent methyltransferases"/>
    <property type="match status" value="1"/>
</dbReference>
<dbReference type="PROSITE" id="PS00092">
    <property type="entry name" value="N6_MTASE"/>
    <property type="match status" value="1"/>
</dbReference>
<dbReference type="InterPro" id="IPR000055">
    <property type="entry name" value="Restrct_endonuc_typeI_TRD"/>
</dbReference>
<evidence type="ECO:0000259" key="9">
    <source>
        <dbReference type="Pfam" id="PF01420"/>
    </source>
</evidence>
<evidence type="ECO:0000256" key="3">
    <source>
        <dbReference type="ARBA" id="ARBA00022603"/>
    </source>
</evidence>
<dbReference type="GO" id="GO:0009307">
    <property type="term" value="P:DNA restriction-modification system"/>
    <property type="evidence" value="ECO:0007669"/>
    <property type="project" value="UniProtKB-KW"/>
</dbReference>
<dbReference type="InterPro" id="IPR003356">
    <property type="entry name" value="DNA_methylase_A-5"/>
</dbReference>
<proteinExistence type="inferred from homology"/>
<keyword evidence="4" id="KW-0808">Transferase</keyword>
<dbReference type="PRINTS" id="PR00507">
    <property type="entry name" value="N12N6MTFRASE"/>
</dbReference>
<dbReference type="GO" id="GO:0032259">
    <property type="term" value="P:methylation"/>
    <property type="evidence" value="ECO:0007669"/>
    <property type="project" value="UniProtKB-KW"/>
</dbReference>
<dbReference type="GO" id="GO:0008170">
    <property type="term" value="F:N-methyltransferase activity"/>
    <property type="evidence" value="ECO:0007669"/>
    <property type="project" value="InterPro"/>
</dbReference>
<keyword evidence="3" id="KW-0489">Methyltransferase</keyword>
<dbReference type="InterPro" id="IPR029063">
    <property type="entry name" value="SAM-dependent_MTases_sf"/>
</dbReference>
<accession>A0A0J9BIX0</accession>
<organism evidence="11 12">
    <name type="scientific">[Clostridium] citroniae WAL-19142</name>
    <dbReference type="NCBI Taxonomy" id="742734"/>
    <lineage>
        <taxon>Bacteria</taxon>
        <taxon>Bacillati</taxon>
        <taxon>Bacillota</taxon>
        <taxon>Clostridia</taxon>
        <taxon>Lachnospirales</taxon>
        <taxon>Lachnospiraceae</taxon>
        <taxon>Enterocloster</taxon>
    </lineage>
</organism>
<dbReference type="EC" id="2.1.1.72" evidence="2"/>
<comment type="catalytic activity">
    <reaction evidence="8">
        <text>a 2'-deoxyadenosine in DNA + S-adenosyl-L-methionine = an N(6)-methyl-2'-deoxyadenosine in DNA + S-adenosyl-L-homocysteine + H(+)</text>
        <dbReference type="Rhea" id="RHEA:15197"/>
        <dbReference type="Rhea" id="RHEA-COMP:12418"/>
        <dbReference type="Rhea" id="RHEA-COMP:12419"/>
        <dbReference type="ChEBI" id="CHEBI:15378"/>
        <dbReference type="ChEBI" id="CHEBI:57856"/>
        <dbReference type="ChEBI" id="CHEBI:59789"/>
        <dbReference type="ChEBI" id="CHEBI:90615"/>
        <dbReference type="ChEBI" id="CHEBI:90616"/>
        <dbReference type="EC" id="2.1.1.72"/>
    </reaction>
</comment>
<dbReference type="GO" id="GO:0009007">
    <property type="term" value="F:site-specific DNA-methyltransferase (adenine-specific) activity"/>
    <property type="evidence" value="ECO:0007669"/>
    <property type="project" value="UniProtKB-EC"/>
</dbReference>
<evidence type="ECO:0000256" key="7">
    <source>
        <dbReference type="ARBA" id="ARBA00023125"/>
    </source>
</evidence>